<dbReference type="Proteomes" id="UP000054047">
    <property type="component" value="Unassembled WGS sequence"/>
</dbReference>
<sequence length="36" mass="4177">MGLTTSYLSNRILKTNRLGFLLFLSMPPVKRRFCTT</sequence>
<reference evidence="1 2" key="1">
    <citation type="submission" date="2013-12" db="EMBL/GenBank/DDBJ databases">
        <title>Draft genome of the parsitic nematode Ancylostoma duodenale.</title>
        <authorList>
            <person name="Mitreva M."/>
        </authorList>
    </citation>
    <scope>NUCLEOTIDE SEQUENCE [LARGE SCALE GENOMIC DNA]</scope>
    <source>
        <strain evidence="1 2">Zhejiang</strain>
    </source>
</reference>
<dbReference type="AlphaFoldDB" id="A0A0C2D476"/>
<dbReference type="EMBL" id="KN735122">
    <property type="protein sequence ID" value="KIH56892.1"/>
    <property type="molecule type" value="Genomic_DNA"/>
</dbReference>
<organism evidence="1 2">
    <name type="scientific">Ancylostoma duodenale</name>
    <dbReference type="NCBI Taxonomy" id="51022"/>
    <lineage>
        <taxon>Eukaryota</taxon>
        <taxon>Metazoa</taxon>
        <taxon>Ecdysozoa</taxon>
        <taxon>Nematoda</taxon>
        <taxon>Chromadorea</taxon>
        <taxon>Rhabditida</taxon>
        <taxon>Rhabditina</taxon>
        <taxon>Rhabditomorpha</taxon>
        <taxon>Strongyloidea</taxon>
        <taxon>Ancylostomatidae</taxon>
        <taxon>Ancylostomatinae</taxon>
        <taxon>Ancylostoma</taxon>
    </lineage>
</organism>
<gene>
    <name evidence="1" type="ORF">ANCDUO_12923</name>
</gene>
<protein>
    <submittedName>
        <fullName evidence="1">Uncharacterized protein</fullName>
    </submittedName>
</protein>
<name>A0A0C2D476_9BILA</name>
<proteinExistence type="predicted"/>
<evidence type="ECO:0000313" key="2">
    <source>
        <dbReference type="Proteomes" id="UP000054047"/>
    </source>
</evidence>
<evidence type="ECO:0000313" key="1">
    <source>
        <dbReference type="EMBL" id="KIH56892.1"/>
    </source>
</evidence>
<keyword evidence="2" id="KW-1185">Reference proteome</keyword>
<accession>A0A0C2D476</accession>